<dbReference type="SUPFAM" id="SSF81901">
    <property type="entry name" value="HCP-like"/>
    <property type="match status" value="1"/>
</dbReference>
<keyword evidence="3" id="KW-1185">Reference proteome</keyword>
<evidence type="ECO:0000313" key="2">
    <source>
        <dbReference type="EMBL" id="MBN7768907.1"/>
    </source>
</evidence>
<comment type="caution">
    <text evidence="2">The sequence shown here is derived from an EMBL/GenBank/DDBJ whole genome shotgun (WGS) entry which is preliminary data.</text>
</comment>
<accession>A0ABS3BBR2</accession>
<dbReference type="Gene3D" id="1.25.40.10">
    <property type="entry name" value="Tetratricopeptide repeat domain"/>
    <property type="match status" value="2"/>
</dbReference>
<dbReference type="Pfam" id="PF14559">
    <property type="entry name" value="TPR_19"/>
    <property type="match status" value="1"/>
</dbReference>
<gene>
    <name evidence="2" type="ORF">JYP53_03190</name>
</gene>
<dbReference type="InterPro" id="IPR011990">
    <property type="entry name" value="TPR-like_helical_dom_sf"/>
</dbReference>
<dbReference type="EMBL" id="JAFKDB010000008">
    <property type="protein sequence ID" value="MBN7768907.1"/>
    <property type="molecule type" value="Genomic_DNA"/>
</dbReference>
<feature type="coiled-coil region" evidence="1">
    <location>
        <begin position="489"/>
        <end position="532"/>
    </location>
</feature>
<evidence type="ECO:0008006" key="4">
    <source>
        <dbReference type="Google" id="ProtNLM"/>
    </source>
</evidence>
<reference evidence="2 3" key="1">
    <citation type="submission" date="2021-02" db="EMBL/GenBank/DDBJ databases">
        <title>PHA producing bacteria isolated from coastal sediment in Guangdong, Shenzhen.</title>
        <authorList>
            <person name="Zheng W."/>
            <person name="Yu S."/>
            <person name="Huang Y."/>
        </authorList>
    </citation>
    <scope>NUCLEOTIDE SEQUENCE [LARGE SCALE GENOMIC DNA]</scope>
    <source>
        <strain evidence="2 3">TN21-5</strain>
    </source>
</reference>
<proteinExistence type="predicted"/>
<keyword evidence="1" id="KW-0175">Coiled coil</keyword>
<name>A0ABS3BBR2_9GAMM</name>
<evidence type="ECO:0000256" key="1">
    <source>
        <dbReference type="SAM" id="Coils"/>
    </source>
</evidence>
<protein>
    <recommendedName>
        <fullName evidence="4">Tetratricopeptide repeat-containing protein</fullName>
    </recommendedName>
</protein>
<dbReference type="Proteomes" id="UP000664344">
    <property type="component" value="Unassembled WGS sequence"/>
</dbReference>
<sequence>MAERIRRSLIQVLGVILIPILGLSGASGYAMDQQVAAGVIRFGLDTGEPAKVVGQAAQLKGESAEYLRARLLLNSGEVDQARERFSAVFEGHAHRGESALRLAELALAMGDTDGAEHWFSEARRTGFGDVAQRALLGLAELARGKGERDAAGQYLARLDDGYRAAVGYMNLAADFAREDLDSSRALVSLRVAMAMASRDDNSVRALALLDQLNLRAGFLALNAGDHDKAIDFLEKVSLQGYHTPQALYFHGLALSGKGNHRAAMQSWHRAKKFPLAFPGVAEAWIGMGRGYDLSGYPGQAGESWLAANAAYESERVTLDKLADQIGHDGAFKTLVRDARVDEIQWFLADSRTLTQPRMAYLLRFMEAPDAQAAVRRVARLDELLVTLEESESDLDVFIDMMLVFGQRSDRDIAGIRSEGIQEVQAGLEAQLAGLVTKAQTAGQKAALEDLQWSLRVSGQRIAGWRSRMPEYPALIDSARQEASVHQGAIMGLRQRARALRKEAARELDDLALAFVDDQRERMSRVLNKTEQQIAHLYEYLALETLEGGAQ</sequence>
<organism evidence="2 3">
    <name type="scientific">Marinobacter daepoensis</name>
    <dbReference type="NCBI Taxonomy" id="262077"/>
    <lineage>
        <taxon>Bacteria</taxon>
        <taxon>Pseudomonadati</taxon>
        <taxon>Pseudomonadota</taxon>
        <taxon>Gammaproteobacteria</taxon>
        <taxon>Pseudomonadales</taxon>
        <taxon>Marinobacteraceae</taxon>
        <taxon>Marinobacter</taxon>
    </lineage>
</organism>
<evidence type="ECO:0000313" key="3">
    <source>
        <dbReference type="Proteomes" id="UP000664344"/>
    </source>
</evidence>
<dbReference type="RefSeq" id="WP_206556687.1">
    <property type="nucleotide sequence ID" value="NZ_JAFKDB010000008.1"/>
</dbReference>